<evidence type="ECO:0000256" key="13">
    <source>
        <dbReference type="SAM" id="SignalP"/>
    </source>
</evidence>
<dbReference type="Gene3D" id="3.40.190.10">
    <property type="entry name" value="Periplasmic binding protein-like II"/>
    <property type="match status" value="2"/>
</dbReference>
<feature type="compositionally biased region" description="Polar residues" evidence="11">
    <location>
        <begin position="485"/>
        <end position="496"/>
    </location>
</feature>
<keyword evidence="16" id="KW-1185">Reference proteome</keyword>
<keyword evidence="3 12" id="KW-0812">Transmembrane</keyword>
<dbReference type="SUPFAM" id="SSF53822">
    <property type="entry name" value="Periplasmic binding protein-like I"/>
    <property type="match status" value="2"/>
</dbReference>
<protein>
    <recommendedName>
        <fullName evidence="14">Ionotropic glutamate receptor C-terminal domain-containing protein</fullName>
    </recommendedName>
</protein>
<dbReference type="EMBL" id="JBBPBK010000005">
    <property type="protein sequence ID" value="KAK9285294.1"/>
    <property type="molecule type" value="Genomic_DNA"/>
</dbReference>
<gene>
    <name evidence="15" type="ORF">L1049_024485</name>
</gene>
<evidence type="ECO:0000313" key="16">
    <source>
        <dbReference type="Proteomes" id="UP001415857"/>
    </source>
</evidence>
<keyword evidence="2" id="KW-0813">Transport</keyword>
<keyword evidence="10" id="KW-0407">Ion channel</keyword>
<evidence type="ECO:0000256" key="11">
    <source>
        <dbReference type="SAM" id="MobiDB-lite"/>
    </source>
</evidence>
<dbReference type="GO" id="GO:0015276">
    <property type="term" value="F:ligand-gated monoatomic ion channel activity"/>
    <property type="evidence" value="ECO:0007669"/>
    <property type="project" value="InterPro"/>
</dbReference>
<feature type="domain" description="Ionotropic glutamate receptor C-terminal" evidence="14">
    <location>
        <begin position="197"/>
        <end position="379"/>
    </location>
</feature>
<dbReference type="SMART" id="SM00079">
    <property type="entry name" value="PBPe"/>
    <property type="match status" value="1"/>
</dbReference>
<keyword evidence="4 12" id="KW-1133">Transmembrane helix</keyword>
<comment type="caution">
    <text evidence="15">The sequence shown here is derived from an EMBL/GenBank/DDBJ whole genome shotgun (WGS) entry which is preliminary data.</text>
</comment>
<evidence type="ECO:0000256" key="2">
    <source>
        <dbReference type="ARBA" id="ARBA00022448"/>
    </source>
</evidence>
<keyword evidence="7" id="KW-0675">Receptor</keyword>
<dbReference type="InterPro" id="IPR028082">
    <property type="entry name" value="Peripla_BP_I"/>
</dbReference>
<dbReference type="Gene3D" id="3.40.50.2300">
    <property type="match status" value="2"/>
</dbReference>
<evidence type="ECO:0000313" key="15">
    <source>
        <dbReference type="EMBL" id="KAK9285294.1"/>
    </source>
</evidence>
<dbReference type="AlphaFoldDB" id="A0AAP0WYJ2"/>
<dbReference type="GO" id="GO:0016020">
    <property type="term" value="C:membrane"/>
    <property type="evidence" value="ECO:0007669"/>
    <property type="project" value="UniProtKB-SubCell"/>
</dbReference>
<evidence type="ECO:0000256" key="6">
    <source>
        <dbReference type="ARBA" id="ARBA00023136"/>
    </source>
</evidence>
<feature type="transmembrane region" description="Helical" evidence="12">
    <location>
        <begin position="400"/>
        <end position="420"/>
    </location>
</feature>
<evidence type="ECO:0000256" key="8">
    <source>
        <dbReference type="ARBA" id="ARBA00023180"/>
    </source>
</evidence>
<evidence type="ECO:0000256" key="4">
    <source>
        <dbReference type="ARBA" id="ARBA00022989"/>
    </source>
</evidence>
<dbReference type="Proteomes" id="UP001415857">
    <property type="component" value="Unassembled WGS sequence"/>
</dbReference>
<keyword evidence="6 12" id="KW-0472">Membrane</keyword>
<evidence type="ECO:0000256" key="7">
    <source>
        <dbReference type="ARBA" id="ARBA00023170"/>
    </source>
</evidence>
<dbReference type="SUPFAM" id="SSF53850">
    <property type="entry name" value="Periplasmic binding protein-like II"/>
    <property type="match status" value="1"/>
</dbReference>
<evidence type="ECO:0000256" key="1">
    <source>
        <dbReference type="ARBA" id="ARBA00004141"/>
    </source>
</evidence>
<evidence type="ECO:0000256" key="10">
    <source>
        <dbReference type="ARBA" id="ARBA00023303"/>
    </source>
</evidence>
<organism evidence="15 16">
    <name type="scientific">Liquidambar formosana</name>
    <name type="common">Formosan gum</name>
    <dbReference type="NCBI Taxonomy" id="63359"/>
    <lineage>
        <taxon>Eukaryota</taxon>
        <taxon>Viridiplantae</taxon>
        <taxon>Streptophyta</taxon>
        <taxon>Embryophyta</taxon>
        <taxon>Tracheophyta</taxon>
        <taxon>Spermatophyta</taxon>
        <taxon>Magnoliopsida</taxon>
        <taxon>eudicotyledons</taxon>
        <taxon>Gunneridae</taxon>
        <taxon>Pentapetalae</taxon>
        <taxon>Saxifragales</taxon>
        <taxon>Altingiaceae</taxon>
        <taxon>Liquidambar</taxon>
    </lineage>
</organism>
<dbReference type="Pfam" id="PF01094">
    <property type="entry name" value="ANF_receptor"/>
    <property type="match status" value="2"/>
</dbReference>
<dbReference type="InterPro" id="IPR001828">
    <property type="entry name" value="ANF_lig-bd_rcpt"/>
</dbReference>
<feature type="region of interest" description="Disordered" evidence="11">
    <location>
        <begin position="477"/>
        <end position="496"/>
    </location>
</feature>
<proteinExistence type="predicted"/>
<evidence type="ECO:0000256" key="12">
    <source>
        <dbReference type="SAM" id="Phobius"/>
    </source>
</evidence>
<feature type="chain" id="PRO_5042973842" description="Ionotropic glutamate receptor C-terminal domain-containing protein" evidence="13">
    <location>
        <begin position="34"/>
        <end position="496"/>
    </location>
</feature>
<keyword evidence="9" id="KW-1071">Ligand-gated ion channel</keyword>
<dbReference type="InterPro" id="IPR001320">
    <property type="entry name" value="Iontro_rcpt_C"/>
</dbReference>
<dbReference type="InterPro" id="IPR015683">
    <property type="entry name" value="Ionotropic_Glu_rcpt"/>
</dbReference>
<evidence type="ECO:0000256" key="9">
    <source>
        <dbReference type="ARBA" id="ARBA00023286"/>
    </source>
</evidence>
<keyword evidence="5" id="KW-0406">Ion transport</keyword>
<dbReference type="PANTHER" id="PTHR18966">
    <property type="entry name" value="IONOTROPIC GLUTAMATE RECEPTOR"/>
    <property type="match status" value="1"/>
</dbReference>
<dbReference type="FunFam" id="3.40.190.10:FF:000175">
    <property type="entry name" value="Glutamate receptor"/>
    <property type="match status" value="1"/>
</dbReference>
<accession>A0AAP0WYJ2</accession>
<evidence type="ECO:0000256" key="5">
    <source>
        <dbReference type="ARBA" id="ARBA00023065"/>
    </source>
</evidence>
<comment type="subcellular location">
    <subcellularLocation>
        <location evidence="1">Membrane</location>
        <topology evidence="1">Multi-pass membrane protein</topology>
    </subcellularLocation>
</comment>
<evidence type="ECO:0000256" key="3">
    <source>
        <dbReference type="ARBA" id="ARBA00022692"/>
    </source>
</evidence>
<keyword evidence="8" id="KW-0325">Glycoprotein</keyword>
<keyword evidence="13" id="KW-0732">Signal</keyword>
<feature type="signal peptide" evidence="13">
    <location>
        <begin position="1"/>
        <end position="33"/>
    </location>
</feature>
<reference evidence="15 16" key="1">
    <citation type="journal article" date="2024" name="Plant J.">
        <title>Genome sequences and population genomics reveal climatic adaptation and genomic divergence between two closely related sweetgum species.</title>
        <authorList>
            <person name="Xu W.Q."/>
            <person name="Ren C.Q."/>
            <person name="Zhang X.Y."/>
            <person name="Comes H.P."/>
            <person name="Liu X.H."/>
            <person name="Li Y.G."/>
            <person name="Kettle C.J."/>
            <person name="Jalonen R."/>
            <person name="Gaisberger H."/>
            <person name="Ma Y.Z."/>
            <person name="Qiu Y.X."/>
        </authorList>
    </citation>
    <scope>NUCLEOTIDE SEQUENCE [LARGE SCALE GENOMIC DNA]</scope>
    <source>
        <strain evidence="15">Hangzhou</strain>
    </source>
</reference>
<name>A0AAP0WYJ2_LIQFO</name>
<sequence length="496" mass="54581">MEVLQSTKFGCVFMMRAFLVLIMCMLAPLEVMGVGRNASVSASKPSVVNIGSLFTLNSVIGKAARPAIEAAVDDVNSDPNVLSGTKFNLILHDTNCSGFLGTVEDSSEPVDPDKMNLIQGVIALRHYTPDSDLKKNFMSRWKTLKDKGSSSLNSYAYYAYDSIWLVARALDAFFKEGGKISFSNDPKLHDTNGSALHLTSLRTFDGGQKLLEKLMATNFTGLTGQIQFNREKNRIHPAYDVINIGGTGSRRIGIDSLISSIDPIGVQDGSFAYNYLIEELNIAESRLVSLKDQAAYISALQRGPKGGGVAAIVDELPYIELFLSSTSCAYRTVGQEFTKSGWGFAFQRDSPLAVDLSTAILQLSESGELQRIHDKWLSHSGCSAQQLNDIDSNRLSLKSFWGLFLICGVACVLALTIFFCRVFCQYRKYSPEGEVVAEESEPSSTTRRPSRTTSWKDIFDFVDKKEVEIKEMFKRRVTHNKHAASPSSDGQPDSPA</sequence>
<evidence type="ECO:0000259" key="14">
    <source>
        <dbReference type="SMART" id="SM00079"/>
    </source>
</evidence>